<evidence type="ECO:0000256" key="2">
    <source>
        <dbReference type="ARBA" id="ARBA00001947"/>
    </source>
</evidence>
<protein>
    <recommendedName>
        <fullName evidence="4">NAD(+) diphosphatase</fullName>
        <ecNumber evidence="4">3.6.1.22</ecNumber>
    </recommendedName>
</protein>
<dbReference type="GO" id="GO:0006742">
    <property type="term" value="P:NADP+ catabolic process"/>
    <property type="evidence" value="ECO:0007669"/>
    <property type="project" value="TreeGrafter"/>
</dbReference>
<keyword evidence="5" id="KW-0479">Metal-binding</keyword>
<organism evidence="11 12">
    <name type="scientific">Corynebacterium canis</name>
    <dbReference type="NCBI Taxonomy" id="679663"/>
    <lineage>
        <taxon>Bacteria</taxon>
        <taxon>Bacillati</taxon>
        <taxon>Actinomycetota</taxon>
        <taxon>Actinomycetes</taxon>
        <taxon>Mycobacteriales</taxon>
        <taxon>Corynebacteriaceae</taxon>
        <taxon>Corynebacterium</taxon>
    </lineage>
</organism>
<dbReference type="PANTHER" id="PTHR42904">
    <property type="entry name" value="NUDIX HYDROLASE, NUDC SUBFAMILY"/>
    <property type="match status" value="1"/>
</dbReference>
<comment type="caution">
    <text evidence="11">The sequence shown here is derived from an EMBL/GenBank/DDBJ whole genome shotgun (WGS) entry which is preliminary data.</text>
</comment>
<evidence type="ECO:0000256" key="3">
    <source>
        <dbReference type="ARBA" id="ARBA00009595"/>
    </source>
</evidence>
<dbReference type="InterPro" id="IPR015797">
    <property type="entry name" value="NUDIX_hydrolase-like_dom_sf"/>
</dbReference>
<reference evidence="11 12" key="1">
    <citation type="submission" date="2019-08" db="EMBL/GenBank/DDBJ databases">
        <authorList>
            <person name="Lei W."/>
        </authorList>
    </citation>
    <scope>NUCLEOTIDE SEQUENCE [LARGE SCALE GENOMIC DNA]</scope>
    <source>
        <strain evidence="11 12">CCUG 58627</strain>
    </source>
</reference>
<dbReference type="EMBL" id="VOHM01000006">
    <property type="protein sequence ID" value="TWT26758.1"/>
    <property type="molecule type" value="Genomic_DNA"/>
</dbReference>
<dbReference type="PANTHER" id="PTHR42904:SF6">
    <property type="entry name" value="NAD-CAPPED RNA HYDROLASE NUDT12"/>
    <property type="match status" value="1"/>
</dbReference>
<evidence type="ECO:0000256" key="5">
    <source>
        <dbReference type="ARBA" id="ARBA00022723"/>
    </source>
</evidence>
<comment type="catalytic activity">
    <reaction evidence="9">
        <text>a 5'-end NAD(+)-phospho-ribonucleoside in mRNA + H2O = a 5'-end phospho-adenosine-phospho-ribonucleoside in mRNA + beta-nicotinamide D-ribonucleotide + 2 H(+)</text>
        <dbReference type="Rhea" id="RHEA:60876"/>
        <dbReference type="Rhea" id="RHEA-COMP:15698"/>
        <dbReference type="Rhea" id="RHEA-COMP:15719"/>
        <dbReference type="ChEBI" id="CHEBI:14649"/>
        <dbReference type="ChEBI" id="CHEBI:15377"/>
        <dbReference type="ChEBI" id="CHEBI:15378"/>
        <dbReference type="ChEBI" id="CHEBI:144029"/>
        <dbReference type="ChEBI" id="CHEBI:144051"/>
    </reaction>
    <physiologicalReaction direction="left-to-right" evidence="9">
        <dbReference type="Rhea" id="RHEA:60877"/>
    </physiologicalReaction>
</comment>
<name>A0A5C5UL70_9CORY</name>
<evidence type="ECO:0000256" key="6">
    <source>
        <dbReference type="ARBA" id="ARBA00022801"/>
    </source>
</evidence>
<dbReference type="Proteomes" id="UP000320791">
    <property type="component" value="Unassembled WGS sequence"/>
</dbReference>
<gene>
    <name evidence="11" type="ORF">FRX94_03915</name>
</gene>
<dbReference type="Pfam" id="PF00293">
    <property type="entry name" value="NUDIX"/>
    <property type="match status" value="1"/>
</dbReference>
<dbReference type="PROSITE" id="PS51462">
    <property type="entry name" value="NUDIX"/>
    <property type="match status" value="1"/>
</dbReference>
<dbReference type="InterPro" id="IPR049734">
    <property type="entry name" value="NudC-like_C"/>
</dbReference>
<comment type="cofactor">
    <cofactor evidence="1">
        <name>Mg(2+)</name>
        <dbReference type="ChEBI" id="CHEBI:18420"/>
    </cofactor>
</comment>
<evidence type="ECO:0000256" key="8">
    <source>
        <dbReference type="ARBA" id="ARBA00023027"/>
    </source>
</evidence>
<feature type="domain" description="Nudix hydrolase" evidence="10">
    <location>
        <begin position="108"/>
        <end position="234"/>
    </location>
</feature>
<dbReference type="GO" id="GO:0005829">
    <property type="term" value="C:cytosol"/>
    <property type="evidence" value="ECO:0007669"/>
    <property type="project" value="TreeGrafter"/>
</dbReference>
<keyword evidence="8" id="KW-0520">NAD</keyword>
<evidence type="ECO:0000313" key="11">
    <source>
        <dbReference type="EMBL" id="TWT26758.1"/>
    </source>
</evidence>
<evidence type="ECO:0000256" key="1">
    <source>
        <dbReference type="ARBA" id="ARBA00001946"/>
    </source>
</evidence>
<evidence type="ECO:0000256" key="9">
    <source>
        <dbReference type="ARBA" id="ARBA00023679"/>
    </source>
</evidence>
<sequence>MTGYILVDAADRICLNPAGGPLWPAVSGALFQVRIDAAHWAARLPTEHPDSVEPRALFDTEFGFLVSQAVALVRHREAFAFDPLTGEEMTWSADNTRAFGSGGREFFPRIDPAVIGLIEHAEEPRLLVGRNVRRDYFSLIAGYIAPGETMEQAFEREVWEETGRRVSDISYVASQPWPTSSSLMFGVQAKTADDAAVGTCDGELAEIRWITLDDIQGKTLPLAPLGSLAHRMIQKWAQKHDQPE</sequence>
<dbReference type="RefSeq" id="WP_146323823.1">
    <property type="nucleotide sequence ID" value="NZ_BAABLR010000005.1"/>
</dbReference>
<dbReference type="CDD" id="cd03429">
    <property type="entry name" value="NUDIX_NADH_pyrophosphatase_Nudt13"/>
    <property type="match status" value="1"/>
</dbReference>
<dbReference type="EC" id="3.6.1.22" evidence="4"/>
<dbReference type="InterPro" id="IPR020084">
    <property type="entry name" value="NUDIX_hydrolase_CS"/>
</dbReference>
<dbReference type="PROSITE" id="PS00893">
    <property type="entry name" value="NUDIX_BOX"/>
    <property type="match status" value="1"/>
</dbReference>
<keyword evidence="6" id="KW-0378">Hydrolase</keyword>
<dbReference type="SUPFAM" id="SSF55811">
    <property type="entry name" value="Nudix"/>
    <property type="match status" value="1"/>
</dbReference>
<evidence type="ECO:0000256" key="7">
    <source>
        <dbReference type="ARBA" id="ARBA00022842"/>
    </source>
</evidence>
<dbReference type="InterPro" id="IPR050241">
    <property type="entry name" value="NAD-cap_RNA_hydrolase_NudC"/>
</dbReference>
<dbReference type="GO" id="GO:0035529">
    <property type="term" value="F:NADH pyrophosphatase activity"/>
    <property type="evidence" value="ECO:0007669"/>
    <property type="project" value="TreeGrafter"/>
</dbReference>
<keyword evidence="12" id="KW-1185">Reference proteome</keyword>
<dbReference type="InterPro" id="IPR000086">
    <property type="entry name" value="NUDIX_hydrolase_dom"/>
</dbReference>
<dbReference type="Gene3D" id="3.90.79.10">
    <property type="entry name" value="Nucleoside Triphosphate Pyrophosphohydrolase"/>
    <property type="match status" value="1"/>
</dbReference>
<dbReference type="OrthoDB" id="9791656at2"/>
<proteinExistence type="inferred from homology"/>
<dbReference type="GO" id="GO:0046872">
    <property type="term" value="F:metal ion binding"/>
    <property type="evidence" value="ECO:0007669"/>
    <property type="project" value="UniProtKB-KW"/>
</dbReference>
<comment type="similarity">
    <text evidence="3">Belongs to the Nudix hydrolase family. NudC subfamily.</text>
</comment>
<keyword evidence="7" id="KW-0460">Magnesium</keyword>
<comment type="cofactor">
    <cofactor evidence="2">
        <name>Zn(2+)</name>
        <dbReference type="ChEBI" id="CHEBI:29105"/>
    </cofactor>
</comment>
<accession>A0A5C5UL70</accession>
<dbReference type="AlphaFoldDB" id="A0A5C5UL70"/>
<evidence type="ECO:0000313" key="12">
    <source>
        <dbReference type="Proteomes" id="UP000320791"/>
    </source>
</evidence>
<dbReference type="GO" id="GO:0019677">
    <property type="term" value="P:NAD+ catabolic process"/>
    <property type="evidence" value="ECO:0007669"/>
    <property type="project" value="TreeGrafter"/>
</dbReference>
<evidence type="ECO:0000259" key="10">
    <source>
        <dbReference type="PROSITE" id="PS51462"/>
    </source>
</evidence>
<evidence type="ECO:0000256" key="4">
    <source>
        <dbReference type="ARBA" id="ARBA00012381"/>
    </source>
</evidence>